<keyword evidence="1" id="KW-0812">Transmembrane</keyword>
<proteinExistence type="predicted"/>
<keyword evidence="1" id="KW-0472">Membrane</keyword>
<reference evidence="3" key="1">
    <citation type="submission" date="2016-11" db="UniProtKB">
        <authorList>
            <consortium name="WormBaseParasite"/>
        </authorList>
    </citation>
    <scope>IDENTIFICATION</scope>
</reference>
<keyword evidence="2" id="KW-1185">Reference proteome</keyword>
<evidence type="ECO:0000313" key="2">
    <source>
        <dbReference type="Proteomes" id="UP000095282"/>
    </source>
</evidence>
<protein>
    <submittedName>
        <fullName evidence="3">Uncharacterized protein</fullName>
    </submittedName>
</protein>
<feature type="transmembrane region" description="Helical" evidence="1">
    <location>
        <begin position="21"/>
        <end position="40"/>
    </location>
</feature>
<organism evidence="2 3">
    <name type="scientific">Caenorhabditis tropicalis</name>
    <dbReference type="NCBI Taxonomy" id="1561998"/>
    <lineage>
        <taxon>Eukaryota</taxon>
        <taxon>Metazoa</taxon>
        <taxon>Ecdysozoa</taxon>
        <taxon>Nematoda</taxon>
        <taxon>Chromadorea</taxon>
        <taxon>Rhabditida</taxon>
        <taxon>Rhabditina</taxon>
        <taxon>Rhabditomorpha</taxon>
        <taxon>Rhabditoidea</taxon>
        <taxon>Rhabditidae</taxon>
        <taxon>Peloderinae</taxon>
        <taxon>Caenorhabditis</taxon>
    </lineage>
</organism>
<name>A0A1I7TBW9_9PELO</name>
<dbReference type="AlphaFoldDB" id="A0A1I7TBW9"/>
<sequence>MDQYTLGPLIAQQRRRGKRKSLTVTVSFLIIFLDSIRFVICHQGFVKRLLWKKNSKYRSENHKICA</sequence>
<dbReference type="Proteomes" id="UP000095282">
    <property type="component" value="Unplaced"/>
</dbReference>
<accession>A0A1I7TBW9</accession>
<dbReference type="WBParaSite" id="Csp11.Scaffold575.g4437.t1">
    <property type="protein sequence ID" value="Csp11.Scaffold575.g4437.t1"/>
    <property type="gene ID" value="Csp11.Scaffold575.g4437"/>
</dbReference>
<evidence type="ECO:0000256" key="1">
    <source>
        <dbReference type="SAM" id="Phobius"/>
    </source>
</evidence>
<evidence type="ECO:0000313" key="3">
    <source>
        <dbReference type="WBParaSite" id="Csp11.Scaffold575.g4437.t1"/>
    </source>
</evidence>
<keyword evidence="1" id="KW-1133">Transmembrane helix</keyword>